<proteinExistence type="inferred from homology"/>
<accession>A0A087T813</accession>
<dbReference type="PANTHER" id="PTHR12815:SF18">
    <property type="entry name" value="SORTING AND ASSEMBLY MACHINERY COMPONENT 50 HOMOLOG"/>
    <property type="match status" value="1"/>
</dbReference>
<keyword evidence="6" id="KW-0496">Mitochondrion</keyword>
<name>A0A087T813_STEMI</name>
<dbReference type="Pfam" id="PF01103">
    <property type="entry name" value="Omp85"/>
    <property type="match status" value="1"/>
</dbReference>
<dbReference type="GO" id="GO:0045040">
    <property type="term" value="P:protein insertion into mitochondrial outer membrane"/>
    <property type="evidence" value="ECO:0007669"/>
    <property type="project" value="TreeGrafter"/>
</dbReference>
<comment type="subcellular location">
    <subcellularLocation>
        <location evidence="1">Mitochondrion outer membrane</location>
        <topology evidence="1">Multi-pass membrane protein</topology>
    </subcellularLocation>
</comment>
<keyword evidence="5" id="KW-1000">Mitochondrion outer membrane</keyword>
<comment type="similarity">
    <text evidence="2">Belongs to the SAM50/omp85 family.</text>
</comment>
<dbReference type="GO" id="GO:0033108">
    <property type="term" value="P:mitochondrial respiratory chain complex assembly"/>
    <property type="evidence" value="ECO:0007669"/>
    <property type="project" value="TreeGrafter"/>
</dbReference>
<sequence length="453" mass="50864">MGSVHAKSPPQMRNMTQENWKPLDEVKARVDKIHFDGIKRTKDDVFLQVIGDLLKAQNVQEVVLRAHSVRQQLETLQAFKSIDIILDTSKGPDATPDGLEVIFNIREKSRIDGNINILAGNNEGSLLFRFLLPNMFGRGEALSADYEYGKKTVGFNVTSTKPFLNWAKPRLNQFLFGQTTEYPWSGYQEKIRGLGVEFMFESSPQVQHSLKWEGVWRNLRCLSPATPFEIREEAGHSVKSSLKHILCMDQRDDPCLPTRGSYFRLYQEYAGLGGNVSFLKHEIQYQINKCVLGDLVLQATLMGGLVRTIGTDQSVRINDRFFLGGPLSLRGFSMNAIGPQTQDYFLGAEGYWAGGLHAYAPLPFRPLKQVLDKICRIHIFLNTGNIGNFVFTEDYHDNAMVLLSGLRWSCGIGLVFSVASVARFELNCCVPLSSQPGDKIKEGLQFGIGVNFL</sequence>
<keyword evidence="3" id="KW-1134">Transmembrane beta strand</keyword>
<dbReference type="AlphaFoldDB" id="A0A087T813"/>
<protein>
    <submittedName>
        <fullName evidence="9">Sorting and assembly machinery component 50-like protein</fullName>
    </submittedName>
</protein>
<keyword evidence="4" id="KW-0812">Transmembrane</keyword>
<dbReference type="OMA" id="SGIWRQI"/>
<dbReference type="Proteomes" id="UP000054359">
    <property type="component" value="Unassembled WGS sequence"/>
</dbReference>
<evidence type="ECO:0000256" key="1">
    <source>
        <dbReference type="ARBA" id="ARBA00004374"/>
    </source>
</evidence>
<dbReference type="InterPro" id="IPR039910">
    <property type="entry name" value="D15-like"/>
</dbReference>
<dbReference type="OrthoDB" id="1724197at2759"/>
<dbReference type="FunFam" id="2.40.160.50:FF:000002">
    <property type="entry name" value="sorting and assembly machinery component 50 homolog"/>
    <property type="match status" value="1"/>
</dbReference>
<evidence type="ECO:0000313" key="9">
    <source>
        <dbReference type="EMBL" id="KFM61252.1"/>
    </source>
</evidence>
<evidence type="ECO:0000256" key="2">
    <source>
        <dbReference type="ARBA" id="ARBA00010913"/>
    </source>
</evidence>
<evidence type="ECO:0000256" key="3">
    <source>
        <dbReference type="ARBA" id="ARBA00022452"/>
    </source>
</evidence>
<evidence type="ECO:0000259" key="8">
    <source>
        <dbReference type="Pfam" id="PF01103"/>
    </source>
</evidence>
<dbReference type="STRING" id="407821.A0A087T813"/>
<feature type="non-terminal residue" evidence="9">
    <location>
        <position position="453"/>
    </location>
</feature>
<evidence type="ECO:0000256" key="7">
    <source>
        <dbReference type="ARBA" id="ARBA00023136"/>
    </source>
</evidence>
<evidence type="ECO:0000256" key="5">
    <source>
        <dbReference type="ARBA" id="ARBA00022787"/>
    </source>
</evidence>
<keyword evidence="10" id="KW-1185">Reference proteome</keyword>
<reference evidence="9 10" key="1">
    <citation type="submission" date="2013-11" db="EMBL/GenBank/DDBJ databases">
        <title>Genome sequencing of Stegodyphus mimosarum.</title>
        <authorList>
            <person name="Bechsgaard J."/>
        </authorList>
    </citation>
    <scope>NUCLEOTIDE SEQUENCE [LARGE SCALE GENOMIC DNA]</scope>
</reference>
<organism evidence="9 10">
    <name type="scientific">Stegodyphus mimosarum</name>
    <name type="common">African social velvet spider</name>
    <dbReference type="NCBI Taxonomy" id="407821"/>
    <lineage>
        <taxon>Eukaryota</taxon>
        <taxon>Metazoa</taxon>
        <taxon>Ecdysozoa</taxon>
        <taxon>Arthropoda</taxon>
        <taxon>Chelicerata</taxon>
        <taxon>Arachnida</taxon>
        <taxon>Araneae</taxon>
        <taxon>Araneomorphae</taxon>
        <taxon>Entelegynae</taxon>
        <taxon>Eresoidea</taxon>
        <taxon>Eresidae</taxon>
        <taxon>Stegodyphus</taxon>
    </lineage>
</organism>
<dbReference type="PANTHER" id="PTHR12815">
    <property type="entry name" value="SORTING AND ASSEMBLY MACHINERY SAMM50 PROTEIN FAMILY MEMBER"/>
    <property type="match status" value="1"/>
</dbReference>
<evidence type="ECO:0000256" key="4">
    <source>
        <dbReference type="ARBA" id="ARBA00022692"/>
    </source>
</evidence>
<feature type="domain" description="Bacterial surface antigen (D15)" evidence="8">
    <location>
        <begin position="134"/>
        <end position="452"/>
    </location>
</feature>
<evidence type="ECO:0000256" key="6">
    <source>
        <dbReference type="ARBA" id="ARBA00023128"/>
    </source>
</evidence>
<dbReference type="GO" id="GO:0005741">
    <property type="term" value="C:mitochondrial outer membrane"/>
    <property type="evidence" value="ECO:0007669"/>
    <property type="project" value="UniProtKB-SubCell"/>
</dbReference>
<dbReference type="EMBL" id="KK113871">
    <property type="protein sequence ID" value="KFM61252.1"/>
    <property type="molecule type" value="Genomic_DNA"/>
</dbReference>
<keyword evidence="7" id="KW-0472">Membrane</keyword>
<dbReference type="Gene3D" id="2.40.160.50">
    <property type="entry name" value="membrane protein fhac: a member of the omp85/tpsb transporter family"/>
    <property type="match status" value="1"/>
</dbReference>
<dbReference type="InterPro" id="IPR000184">
    <property type="entry name" value="Bac_surfAg_D15"/>
</dbReference>
<gene>
    <name evidence="9" type="ORF">X975_16068</name>
</gene>
<evidence type="ECO:0000313" key="10">
    <source>
        <dbReference type="Proteomes" id="UP000054359"/>
    </source>
</evidence>